<reference evidence="2 3" key="1">
    <citation type="submission" date="2019-03" db="EMBL/GenBank/DDBJ databases">
        <title>Single cell metagenomics reveals metabolic interactions within the superorganism composed of flagellate Streblomastix strix and complex community of Bacteroidetes bacteria on its surface.</title>
        <authorList>
            <person name="Treitli S.C."/>
            <person name="Kolisko M."/>
            <person name="Husnik F."/>
            <person name="Keeling P."/>
            <person name="Hampl V."/>
        </authorList>
    </citation>
    <scope>NUCLEOTIDE SEQUENCE [LARGE SCALE GENOMIC DNA]</scope>
    <source>
        <strain evidence="2">ST1C</strain>
    </source>
</reference>
<accession>A0A5J4TRM0</accession>
<protein>
    <submittedName>
        <fullName evidence="2">Uncharacterized protein</fullName>
    </submittedName>
</protein>
<dbReference type="AlphaFoldDB" id="A0A5J4TRM0"/>
<feature type="non-terminal residue" evidence="2">
    <location>
        <position position="98"/>
    </location>
</feature>
<gene>
    <name evidence="2" type="ORF">EZS28_044468</name>
</gene>
<evidence type="ECO:0000313" key="3">
    <source>
        <dbReference type="Proteomes" id="UP000324800"/>
    </source>
</evidence>
<evidence type="ECO:0000256" key="1">
    <source>
        <dbReference type="SAM" id="MobiDB-lite"/>
    </source>
</evidence>
<proteinExistence type="predicted"/>
<dbReference type="Proteomes" id="UP000324800">
    <property type="component" value="Unassembled WGS sequence"/>
</dbReference>
<dbReference type="EMBL" id="SNRW01027563">
    <property type="protein sequence ID" value="KAA6360005.1"/>
    <property type="molecule type" value="Genomic_DNA"/>
</dbReference>
<name>A0A5J4TRM0_9EUKA</name>
<feature type="compositionally biased region" description="Acidic residues" evidence="1">
    <location>
        <begin position="38"/>
        <end position="50"/>
    </location>
</feature>
<sequence>DDVDEDDVDEEKENDEEYNDVDDKEDIQSVFKLLSNDNEDQDIIQLDEDETGSKERYYPEDEIENTEGKLEKQLDVELDNDLAVSLELISNSDDPLRF</sequence>
<evidence type="ECO:0000313" key="2">
    <source>
        <dbReference type="EMBL" id="KAA6360005.1"/>
    </source>
</evidence>
<feature type="region of interest" description="Disordered" evidence="1">
    <location>
        <begin position="1"/>
        <end position="26"/>
    </location>
</feature>
<feature type="non-terminal residue" evidence="2">
    <location>
        <position position="1"/>
    </location>
</feature>
<organism evidence="2 3">
    <name type="scientific">Streblomastix strix</name>
    <dbReference type="NCBI Taxonomy" id="222440"/>
    <lineage>
        <taxon>Eukaryota</taxon>
        <taxon>Metamonada</taxon>
        <taxon>Preaxostyla</taxon>
        <taxon>Oxymonadida</taxon>
        <taxon>Streblomastigidae</taxon>
        <taxon>Streblomastix</taxon>
    </lineage>
</organism>
<feature type="compositionally biased region" description="Acidic residues" evidence="1">
    <location>
        <begin position="1"/>
        <end position="25"/>
    </location>
</feature>
<comment type="caution">
    <text evidence="2">The sequence shown here is derived from an EMBL/GenBank/DDBJ whole genome shotgun (WGS) entry which is preliminary data.</text>
</comment>
<feature type="region of interest" description="Disordered" evidence="1">
    <location>
        <begin position="38"/>
        <end position="67"/>
    </location>
</feature>